<accession>A0A2G4RFF2</accession>
<reference evidence="2 3" key="1">
    <citation type="submission" date="2017-10" db="EMBL/GenBank/DDBJ databases">
        <title>Genomic analysis of the genus Acetobacter.</title>
        <authorList>
            <person name="Kim K.H."/>
            <person name="Chun B.H."/>
            <person name="Son A.R."/>
            <person name="Jeon C.O."/>
        </authorList>
    </citation>
    <scope>NUCLEOTIDE SEQUENCE [LARGE SCALE GENOMIC DNA]</scope>
    <source>
        <strain evidence="2 3">LHT 2458</strain>
    </source>
</reference>
<feature type="chain" id="PRO_5013552291" evidence="1">
    <location>
        <begin position="24"/>
        <end position="178"/>
    </location>
</feature>
<dbReference type="EMBL" id="PEBQ01000093">
    <property type="protein sequence ID" value="PHY94465.1"/>
    <property type="molecule type" value="Genomic_DNA"/>
</dbReference>
<dbReference type="RefSeq" id="WP_099541104.1">
    <property type="nucleotide sequence ID" value="NZ_PEBQ01000093.1"/>
</dbReference>
<dbReference type="OrthoDB" id="4205621at2"/>
<dbReference type="InterPro" id="IPR011051">
    <property type="entry name" value="RmlC_Cupin_sf"/>
</dbReference>
<keyword evidence="1" id="KW-0732">Signal</keyword>
<feature type="signal peptide" evidence="1">
    <location>
        <begin position="1"/>
        <end position="23"/>
    </location>
</feature>
<protein>
    <submittedName>
        <fullName evidence="2">Cupin</fullName>
    </submittedName>
</protein>
<evidence type="ECO:0000313" key="3">
    <source>
        <dbReference type="Proteomes" id="UP000228751"/>
    </source>
</evidence>
<dbReference type="AlphaFoldDB" id="A0A2G4RFF2"/>
<dbReference type="SUPFAM" id="SSF51182">
    <property type="entry name" value="RmlC-like cupins"/>
    <property type="match status" value="1"/>
</dbReference>
<organism evidence="2 3">
    <name type="scientific">Acetobacter pomorum</name>
    <dbReference type="NCBI Taxonomy" id="65959"/>
    <lineage>
        <taxon>Bacteria</taxon>
        <taxon>Pseudomonadati</taxon>
        <taxon>Pseudomonadota</taxon>
        <taxon>Alphaproteobacteria</taxon>
        <taxon>Acetobacterales</taxon>
        <taxon>Acetobacteraceae</taxon>
        <taxon>Acetobacter</taxon>
    </lineage>
</organism>
<name>A0A2G4RFF2_9PROT</name>
<dbReference type="CDD" id="cd07009">
    <property type="entry name" value="cupin_BLL0285-like"/>
    <property type="match status" value="1"/>
</dbReference>
<evidence type="ECO:0000313" key="2">
    <source>
        <dbReference type="EMBL" id="PHY94465.1"/>
    </source>
</evidence>
<gene>
    <name evidence="2" type="ORF">CSR02_07475</name>
</gene>
<sequence length="178" mass="19575">MMQRICAGLVLGALCLSAHGARAQDDAHSQPENPPITYYWHNWADHNGVSHMTKCPLHHYTLKSMNKPAAPQWSDVLAEGQARIISTVQPDHWNGAWHTDPKVQWIIPLKGTWFVQAMDGTRVEMGPGEISLGEDQKTVPNALGQKGHLGGNVTPGSVTLMVIQLTEAPTVDQPCRFK</sequence>
<evidence type="ECO:0000256" key="1">
    <source>
        <dbReference type="SAM" id="SignalP"/>
    </source>
</evidence>
<dbReference type="Proteomes" id="UP000228751">
    <property type="component" value="Unassembled WGS sequence"/>
</dbReference>
<proteinExistence type="predicted"/>
<comment type="caution">
    <text evidence="2">The sequence shown here is derived from an EMBL/GenBank/DDBJ whole genome shotgun (WGS) entry which is preliminary data.</text>
</comment>
<keyword evidence="3" id="KW-1185">Reference proteome</keyword>